<dbReference type="RefSeq" id="WP_093153435.1">
    <property type="nucleotide sequence ID" value="NZ_FNEK01000013.1"/>
</dbReference>
<organism evidence="2 3">
    <name type="scientific">Aliiruegeria lutimaris</name>
    <dbReference type="NCBI Taxonomy" id="571298"/>
    <lineage>
        <taxon>Bacteria</taxon>
        <taxon>Pseudomonadati</taxon>
        <taxon>Pseudomonadota</taxon>
        <taxon>Alphaproteobacteria</taxon>
        <taxon>Rhodobacterales</taxon>
        <taxon>Roseobacteraceae</taxon>
        <taxon>Aliiruegeria</taxon>
    </lineage>
</organism>
<proteinExistence type="predicted"/>
<dbReference type="EMBL" id="FNEK01000013">
    <property type="protein sequence ID" value="SDJ18743.1"/>
    <property type="molecule type" value="Genomic_DNA"/>
</dbReference>
<name>A0A1G8RPB3_9RHOB</name>
<sequence length="467" mass="50041">MDSGVHIGLTAWLHHRCDGEGFAAWPGAPVALRLARLEGAENAEDMARVAEFSRLVNFVAQRGAPARPFDSAAPLWEVHSDLLGAMEFAERAWTEAENAAFTAARATLYGPDGMTPLYRLYQEFRTAYQDLLTAASGADVLREAMIAWELEGGKSVIEAAMATIERLMTRSTLSRAQAERDALLFLPVDPAGAGYAMTGFAPISALDDSGWISASVELNDIDGAVGRAPQRETAGWRNWRQGKTSKLCFRYAILLIDRDWFTPQLYRAEDWNLPGQRLVSDGGTEGALPAYPARLYAVRDVTLKPDPPKPSKPQRPPVGMVSRPPVATLGPLQARPSVATLASRPRPVLSTARSKGLSATTLAKPLSAAPVVSASALRPSLSATALSRPTIAGGLTLSAKPVARLKPGTIEQIGNLTVQRRLAAARQIVARIPPTGPPPPDPTLWAVGFGCESLPEAPNPHPGYGWN</sequence>
<reference evidence="2 3" key="1">
    <citation type="submission" date="2016-10" db="EMBL/GenBank/DDBJ databases">
        <authorList>
            <person name="de Groot N.N."/>
        </authorList>
    </citation>
    <scope>NUCLEOTIDE SEQUENCE [LARGE SCALE GENOMIC DNA]</scope>
    <source>
        <strain evidence="2 3">DSM 25294</strain>
    </source>
</reference>
<evidence type="ECO:0000313" key="2">
    <source>
        <dbReference type="EMBL" id="SDJ18743.1"/>
    </source>
</evidence>
<protein>
    <submittedName>
        <fullName evidence="2">Uncharacterized protein</fullName>
    </submittedName>
</protein>
<dbReference type="STRING" id="571298.SAMN04488026_101373"/>
<gene>
    <name evidence="2" type="ORF">SAMN04488026_101373</name>
</gene>
<dbReference type="AlphaFoldDB" id="A0A1G8RPB3"/>
<accession>A0A1G8RPB3</accession>
<evidence type="ECO:0000313" key="3">
    <source>
        <dbReference type="Proteomes" id="UP000199382"/>
    </source>
</evidence>
<dbReference type="OrthoDB" id="5193062at2"/>
<evidence type="ECO:0000256" key="1">
    <source>
        <dbReference type="SAM" id="MobiDB-lite"/>
    </source>
</evidence>
<keyword evidence="3" id="KW-1185">Reference proteome</keyword>
<feature type="region of interest" description="Disordered" evidence="1">
    <location>
        <begin position="302"/>
        <end position="337"/>
    </location>
</feature>
<dbReference type="Proteomes" id="UP000199382">
    <property type="component" value="Unassembled WGS sequence"/>
</dbReference>